<dbReference type="Proteomes" id="UP000095558">
    <property type="component" value="Unassembled WGS sequence"/>
</dbReference>
<keyword evidence="1" id="KW-1003">Cell membrane</keyword>
<protein>
    <submittedName>
        <fullName evidence="6">Sugar ABC transporter substrate-binding protein</fullName>
    </submittedName>
</protein>
<dbReference type="Pfam" id="PF01547">
    <property type="entry name" value="SBP_bac_1"/>
    <property type="match status" value="1"/>
</dbReference>
<dbReference type="InterPro" id="IPR006059">
    <property type="entry name" value="SBP"/>
</dbReference>
<evidence type="ECO:0000313" key="7">
    <source>
        <dbReference type="Proteomes" id="UP000095558"/>
    </source>
</evidence>
<dbReference type="RefSeq" id="WP_070102596.1">
    <property type="nucleotide sequence ID" value="NZ_CYZV01000002.1"/>
</dbReference>
<dbReference type="AlphaFoldDB" id="A0A173Y741"/>
<keyword evidence="5" id="KW-0449">Lipoprotein</keyword>
<evidence type="ECO:0000256" key="4">
    <source>
        <dbReference type="ARBA" id="ARBA00023139"/>
    </source>
</evidence>
<dbReference type="EMBL" id="CYZV01000002">
    <property type="protein sequence ID" value="CUN58976.1"/>
    <property type="molecule type" value="Genomic_DNA"/>
</dbReference>
<gene>
    <name evidence="6" type="primary">yesO_1</name>
    <name evidence="6" type="ORF">ERS852470_00270</name>
</gene>
<proteinExistence type="predicted"/>
<evidence type="ECO:0000256" key="5">
    <source>
        <dbReference type="ARBA" id="ARBA00023288"/>
    </source>
</evidence>
<keyword evidence="4" id="KW-0564">Palmitate</keyword>
<keyword evidence="3" id="KW-0472">Membrane</keyword>
<dbReference type="Gene3D" id="3.40.190.10">
    <property type="entry name" value="Periplasmic binding protein-like II"/>
    <property type="match status" value="2"/>
</dbReference>
<keyword evidence="2" id="KW-0732">Signal</keyword>
<evidence type="ECO:0000256" key="1">
    <source>
        <dbReference type="ARBA" id="ARBA00022475"/>
    </source>
</evidence>
<evidence type="ECO:0000313" key="6">
    <source>
        <dbReference type="EMBL" id="CUN58976.1"/>
    </source>
</evidence>
<organism evidence="6 7">
    <name type="scientific">Clostridium disporicum</name>
    <dbReference type="NCBI Taxonomy" id="84024"/>
    <lineage>
        <taxon>Bacteria</taxon>
        <taxon>Bacillati</taxon>
        <taxon>Bacillota</taxon>
        <taxon>Clostridia</taxon>
        <taxon>Eubacteriales</taxon>
        <taxon>Clostridiaceae</taxon>
        <taxon>Clostridium</taxon>
    </lineage>
</organism>
<evidence type="ECO:0000256" key="3">
    <source>
        <dbReference type="ARBA" id="ARBA00023136"/>
    </source>
</evidence>
<dbReference type="SUPFAM" id="SSF53850">
    <property type="entry name" value="Periplasmic binding protein-like II"/>
    <property type="match status" value="1"/>
</dbReference>
<evidence type="ECO:0000256" key="2">
    <source>
        <dbReference type="ARBA" id="ARBA00022729"/>
    </source>
</evidence>
<sequence length="417" mass="46695">MGKKKVIATILVSISMATTLLTGCTSSIRIGNSKKQIVFFSNKIEAVDTYNKLVEKFEAENPDIDVVVSAPPDATTVLKTRLVKGDAPDIISLSADRSFADFVDANILEDLSGKIDFSVIDPIYNQMLKELEIESVDGIYGVPYALNASGVIYNKDIFEELGLSIPKTWDEFLGLAQTVQDNGITPFYFTLKESWTSLPAWNTIASTLVSSDSFKKVNSRETTFNEIYSETADKIMKLMKYGHSDNFGVGYNDGNTAFANGESAMYLQGSYAIPAILTVNPDLNLGMFPLPASNNEEENKLVSGVDVYFAITKDAKNKEESIRFINFLLEEENAKTYIDEQSAFSAVKGVVQEDSKFEVFDEFFENSRVVDFQDHYYPAELPASDMIQTYLLDGDKNKFLNNFQKEWLKANRQYIKE</sequence>
<dbReference type="InterPro" id="IPR050490">
    <property type="entry name" value="Bact_solute-bd_prot1"/>
</dbReference>
<name>A0A173Y741_9CLOT</name>
<dbReference type="PANTHER" id="PTHR43649">
    <property type="entry name" value="ARABINOSE-BINDING PROTEIN-RELATED"/>
    <property type="match status" value="1"/>
</dbReference>
<dbReference type="PANTHER" id="PTHR43649:SF33">
    <property type="entry name" value="POLYGALACTURONAN_RHAMNOGALACTURONAN-BINDING PROTEIN YTCQ"/>
    <property type="match status" value="1"/>
</dbReference>
<reference evidence="6 7" key="1">
    <citation type="submission" date="2015-09" db="EMBL/GenBank/DDBJ databases">
        <authorList>
            <consortium name="Pathogen Informatics"/>
        </authorList>
    </citation>
    <scope>NUCLEOTIDE SEQUENCE [LARGE SCALE GENOMIC DNA]</scope>
    <source>
        <strain evidence="6 7">2789STDY5834855</strain>
    </source>
</reference>
<accession>A0A173Y741</accession>
<dbReference type="PROSITE" id="PS51257">
    <property type="entry name" value="PROKAR_LIPOPROTEIN"/>
    <property type="match status" value="1"/>
</dbReference>